<protein>
    <submittedName>
        <fullName evidence="2">Uncharacterized protein</fullName>
    </submittedName>
</protein>
<comment type="caution">
    <text evidence="2">The sequence shown here is derived from an EMBL/GenBank/DDBJ whole genome shotgun (WGS) entry which is preliminary data.</text>
</comment>
<name>A0ABS6VZ02_9FLAO</name>
<sequence length="223" mass="26028">MNHPFYQKKQKEQKKIQLIVCCYAFLLFIIALIIAWQSNIYFIAFFVFYLLLTIIAPFIDVPNNKKSGKLIYYSNFFIVEKEKNGVLQIHGGTLLDYYFVLNFKWNSKQRTNYIIQQYLEGLVNLIEEYEKNNVRQIRFTGTTYILNKNTAKKLGFTITKTNSLQLMLLVLNYFNVLISNSIAKGNFSFPNVTKSISFEAKLDDLVKKKASIKALSNKLKHRG</sequence>
<evidence type="ECO:0000256" key="1">
    <source>
        <dbReference type="SAM" id="Phobius"/>
    </source>
</evidence>
<keyword evidence="1" id="KW-1133">Transmembrane helix</keyword>
<feature type="transmembrane region" description="Helical" evidence="1">
    <location>
        <begin position="40"/>
        <end position="59"/>
    </location>
</feature>
<gene>
    <name evidence="2" type="ORF">KW502_03200</name>
</gene>
<organism evidence="2 3">
    <name type="scientific">Mesonia aestuariivivens</name>
    <dbReference type="NCBI Taxonomy" id="2796128"/>
    <lineage>
        <taxon>Bacteria</taxon>
        <taxon>Pseudomonadati</taxon>
        <taxon>Bacteroidota</taxon>
        <taxon>Flavobacteriia</taxon>
        <taxon>Flavobacteriales</taxon>
        <taxon>Flavobacteriaceae</taxon>
        <taxon>Mesonia</taxon>
    </lineage>
</organism>
<keyword evidence="3" id="KW-1185">Reference proteome</keyword>
<keyword evidence="1" id="KW-0472">Membrane</keyword>
<accession>A0ABS6VZ02</accession>
<dbReference type="Proteomes" id="UP000719267">
    <property type="component" value="Unassembled WGS sequence"/>
</dbReference>
<keyword evidence="1" id="KW-0812">Transmembrane</keyword>
<dbReference type="EMBL" id="JAHWDF010000002">
    <property type="protein sequence ID" value="MBW2960810.1"/>
    <property type="molecule type" value="Genomic_DNA"/>
</dbReference>
<proteinExistence type="predicted"/>
<feature type="transmembrane region" description="Helical" evidence="1">
    <location>
        <begin position="16"/>
        <end position="34"/>
    </location>
</feature>
<reference evidence="2 3" key="1">
    <citation type="submission" date="2021-07" db="EMBL/GenBank/DDBJ databases">
        <title>Mesonia aestuariivivens sp. nov., isolated from a tidal flat.</title>
        <authorList>
            <person name="Kim Y.-O."/>
            <person name="Yoon J.-H."/>
        </authorList>
    </citation>
    <scope>NUCLEOTIDE SEQUENCE [LARGE SCALE GENOMIC DNA]</scope>
    <source>
        <strain evidence="2 3">JHPTF-M18</strain>
    </source>
</reference>
<evidence type="ECO:0000313" key="2">
    <source>
        <dbReference type="EMBL" id="MBW2960810.1"/>
    </source>
</evidence>
<evidence type="ECO:0000313" key="3">
    <source>
        <dbReference type="Proteomes" id="UP000719267"/>
    </source>
</evidence>